<reference evidence="1" key="1">
    <citation type="submission" date="2019-08" db="EMBL/GenBank/DDBJ databases">
        <authorList>
            <person name="Kucharzyk K."/>
            <person name="Murdoch R.W."/>
            <person name="Higgins S."/>
            <person name="Loffler F."/>
        </authorList>
    </citation>
    <scope>NUCLEOTIDE SEQUENCE</scope>
</reference>
<proteinExistence type="predicted"/>
<accession>A0A644ZJV4</accession>
<sequence length="320" mass="36541">MLIIGQDDGQPFGLPNLNRNRALFYLEHNDLLKKYHTTRGADEIGCLLLAADRNRKWQYSPKIFVEYSSPHVADITMPFMSCSVGETVNEKISIIGGKSVSDPLQADFILYVHCGNDLTANLDEKANHLKDLIMGQTPVALVDLSANYDVKETIFPHLINNNTPLVRLAAFAGWNTVSNSVGTAVAQASIFTGQKQRLSEQDILSLYALNLQFNLDRFFDDWVYQKVIHYKLSKLLKIREMDPYALDYDTLKVSKFIKNEIQVYKNTLFYDNLCRYPFYSDEKNDYYLSSIDIDISLPWKRIFEVGLTTKATFGTRSKAD</sequence>
<dbReference type="InterPro" id="IPR025394">
    <property type="entry name" value="DUF4127"/>
</dbReference>
<gene>
    <name evidence="1" type="ORF">SDC9_86770</name>
</gene>
<dbReference type="EMBL" id="VSSQ01008887">
    <property type="protein sequence ID" value="MPM40131.1"/>
    <property type="molecule type" value="Genomic_DNA"/>
</dbReference>
<evidence type="ECO:0008006" key="2">
    <source>
        <dbReference type="Google" id="ProtNLM"/>
    </source>
</evidence>
<dbReference type="Pfam" id="PF13552">
    <property type="entry name" value="DUF4127"/>
    <property type="match status" value="1"/>
</dbReference>
<comment type="caution">
    <text evidence="1">The sequence shown here is derived from an EMBL/GenBank/DDBJ whole genome shotgun (WGS) entry which is preliminary data.</text>
</comment>
<name>A0A644ZJV4_9ZZZZ</name>
<protein>
    <recommendedName>
        <fullName evidence="2">DUF4127 domain-containing protein</fullName>
    </recommendedName>
</protein>
<evidence type="ECO:0000313" key="1">
    <source>
        <dbReference type="EMBL" id="MPM40131.1"/>
    </source>
</evidence>
<dbReference type="AlphaFoldDB" id="A0A644ZJV4"/>
<organism evidence="1">
    <name type="scientific">bioreactor metagenome</name>
    <dbReference type="NCBI Taxonomy" id="1076179"/>
    <lineage>
        <taxon>unclassified sequences</taxon>
        <taxon>metagenomes</taxon>
        <taxon>ecological metagenomes</taxon>
    </lineage>
</organism>